<dbReference type="GO" id="GO:0051125">
    <property type="term" value="P:regulation of actin nucleation"/>
    <property type="evidence" value="ECO:0007669"/>
    <property type="project" value="TreeGrafter"/>
</dbReference>
<evidence type="ECO:0000313" key="2">
    <source>
        <dbReference type="EMBL" id="CAH1402706.1"/>
    </source>
</evidence>
<dbReference type="PANTHER" id="PTHR15691">
    <property type="entry name" value="WASH COMPLEX SUBUNIT 5"/>
    <property type="match status" value="1"/>
</dbReference>
<dbReference type="GO" id="GO:0071203">
    <property type="term" value="C:WASH complex"/>
    <property type="evidence" value="ECO:0007669"/>
    <property type="project" value="InterPro"/>
</dbReference>
<dbReference type="AlphaFoldDB" id="A0A9P0HIL7"/>
<evidence type="ECO:0000256" key="1">
    <source>
        <dbReference type="ARBA" id="ARBA00006224"/>
    </source>
</evidence>
<evidence type="ECO:0008006" key="4">
    <source>
        <dbReference type="Google" id="ProtNLM"/>
    </source>
</evidence>
<reference evidence="2" key="1">
    <citation type="submission" date="2022-01" db="EMBL/GenBank/DDBJ databases">
        <authorList>
            <person name="King R."/>
        </authorList>
    </citation>
    <scope>NUCLEOTIDE SEQUENCE</scope>
</reference>
<name>A0A9P0HIL7_NEZVI</name>
<dbReference type="EMBL" id="OV725081">
    <property type="protein sequence ID" value="CAH1402706.1"/>
    <property type="molecule type" value="Genomic_DNA"/>
</dbReference>
<dbReference type="GO" id="GO:0005768">
    <property type="term" value="C:endosome"/>
    <property type="evidence" value="ECO:0007669"/>
    <property type="project" value="TreeGrafter"/>
</dbReference>
<dbReference type="PANTHER" id="PTHR15691:SF6">
    <property type="entry name" value="WASH COMPLEX SUBUNIT 5"/>
    <property type="match status" value="1"/>
</dbReference>
<comment type="similarity">
    <text evidence="1">Belongs to the strumpellin family.</text>
</comment>
<protein>
    <recommendedName>
        <fullName evidence="4">WASH complex subunit strumpellin</fullName>
    </recommendedName>
</protein>
<dbReference type="GO" id="GO:0140285">
    <property type="term" value="P:endosome fission"/>
    <property type="evidence" value="ECO:0007669"/>
    <property type="project" value="TreeGrafter"/>
</dbReference>
<sequence>MEEDFLSKNNPCGQTLLQLVSRGNAVIAEISRLKDHIPPVFKLDNKSDQQKYGDIIHDFNYFTSSEAIDKKIEANENLQDISDELWEHYGDILERFYNAYESIFKYIRDLNFFLEEVDEGVYIQQNLDTIFLSEDGLQLMCESIYLYGVMLFLMEIYHTSPVRERLVVAYSRYKTADTLDHVCQLIRSTGFTNTAGVKRPINYPQDLFKRIPIDEKFLDLVIGKLRTEDIYHQQKALPQPQHSTTAFAQQAAMLFVILFFAPNILHHQTARMREIVDKFFPDNWIVNIYMGVTVNLIELWEPFKAARLALANTLESSNIQDYAQQHAKNLEKLLDDTNKILSEGVLSKSYLMDNISNILGLSRDSNVTLRWLFLHSAQHHAVIETNKKCKQIRDQVISIIQLDEEKILQLLFNTAQYENKISDLFKSVLSERSENWETGKKESLARIQELIEIFAGNKQVMRVKKSESLRKWFSDISVEIDSLKIEEPNISARKIAQLIQALEEVQGFRQINNNLGVKQLVSECCDLLKEMLGAVNVRDTLLVNMQIIGDFSYGWILIDNFNYLIQERIKNDPVTVSKLRSVFLKLSSAMETPLLRINQADDGDLPSVSIYYSHQLLNRVRLLLQVIPRSVFQLMAQLALIMTNEIPELPTRLDKEKLRDMACLPARFKVAKMTHRVSVFSKGLLNMKSTLVGIVRVDPRELLESGIRDELTSHIKAALDANLNFTSKSKMDLKSRLAELGATMEGHRNSFEYVQDYIGINGVKMWQEELKNVIMASVEVECKNVVRKGIYTDLLGVTFMGRLAKQLLHTIDPKTTFFVEQHSAWIDIKTKLKVADLDLFKRILKAVSVPGLVGLDRIVSFIIAKQLQDMVTFLEKEAGNNNAWLEMFGSIAKSLSPYSVTVEQPAKLYPTAATRLSRLFSAINLFDAIVLIGNLQILRKQISFTLNQSAKIHARNYTSSLQAVNDALLIEVLDHEKDSSKPGPSPSEIGRVSELLMWVGANDPYATIYITCRNIPYISLFAFLFSSVHVPRFTYDKSLATLVCKRTGEGVTPFVVGTHTLLKQFNVDITKQYIVFGCQYVKSYMLAPLLAGKQDVAQEALSMMQFLEQFISVGDLPRSLITQSIPNLIVDLFRHGLTAYTSC</sequence>
<dbReference type="Pfam" id="PF10266">
    <property type="entry name" value="Strumpellin"/>
    <property type="match status" value="1"/>
</dbReference>
<dbReference type="InterPro" id="IPR019393">
    <property type="entry name" value="WASH_strumpellin"/>
</dbReference>
<evidence type="ECO:0000313" key="3">
    <source>
        <dbReference type="Proteomes" id="UP001152798"/>
    </source>
</evidence>
<dbReference type="GO" id="GO:0007032">
    <property type="term" value="P:endosome organization"/>
    <property type="evidence" value="ECO:0007669"/>
    <property type="project" value="TreeGrafter"/>
</dbReference>
<keyword evidence="3" id="KW-1185">Reference proteome</keyword>
<dbReference type="Proteomes" id="UP001152798">
    <property type="component" value="Chromosome 5"/>
</dbReference>
<dbReference type="GO" id="GO:0030041">
    <property type="term" value="P:actin filament polymerization"/>
    <property type="evidence" value="ECO:0007669"/>
    <property type="project" value="TreeGrafter"/>
</dbReference>
<dbReference type="OrthoDB" id="565118at2759"/>
<proteinExistence type="inferred from homology"/>
<organism evidence="2 3">
    <name type="scientific">Nezara viridula</name>
    <name type="common">Southern green stink bug</name>
    <name type="synonym">Cimex viridulus</name>
    <dbReference type="NCBI Taxonomy" id="85310"/>
    <lineage>
        <taxon>Eukaryota</taxon>
        <taxon>Metazoa</taxon>
        <taxon>Ecdysozoa</taxon>
        <taxon>Arthropoda</taxon>
        <taxon>Hexapoda</taxon>
        <taxon>Insecta</taxon>
        <taxon>Pterygota</taxon>
        <taxon>Neoptera</taxon>
        <taxon>Paraneoptera</taxon>
        <taxon>Hemiptera</taxon>
        <taxon>Heteroptera</taxon>
        <taxon>Panheteroptera</taxon>
        <taxon>Pentatomomorpha</taxon>
        <taxon>Pentatomoidea</taxon>
        <taxon>Pentatomidae</taxon>
        <taxon>Pentatominae</taxon>
        <taxon>Nezara</taxon>
    </lineage>
</organism>
<accession>A0A9P0HIL7</accession>
<gene>
    <name evidence="2" type="ORF">NEZAVI_LOCUS11466</name>
</gene>